<accession>A0A382MB50</accession>
<organism evidence="2">
    <name type="scientific">marine metagenome</name>
    <dbReference type="NCBI Taxonomy" id="408172"/>
    <lineage>
        <taxon>unclassified sequences</taxon>
        <taxon>metagenomes</taxon>
        <taxon>ecological metagenomes</taxon>
    </lineage>
</organism>
<protein>
    <recommendedName>
        <fullName evidence="1">SGNH hydrolase-type esterase domain-containing protein</fullName>
    </recommendedName>
</protein>
<dbReference type="PANTHER" id="PTHR30383:SF5">
    <property type="entry name" value="SGNH HYDROLASE-TYPE ESTERASE DOMAIN-CONTAINING PROTEIN"/>
    <property type="match status" value="1"/>
</dbReference>
<name>A0A382MB50_9ZZZZ</name>
<feature type="domain" description="SGNH hydrolase-type esterase" evidence="1">
    <location>
        <begin position="38"/>
        <end position="201"/>
    </location>
</feature>
<dbReference type="Gene3D" id="3.40.50.1110">
    <property type="entry name" value="SGNH hydrolase"/>
    <property type="match status" value="1"/>
</dbReference>
<dbReference type="PANTHER" id="PTHR30383">
    <property type="entry name" value="THIOESTERASE 1/PROTEASE 1/LYSOPHOSPHOLIPASE L1"/>
    <property type="match status" value="1"/>
</dbReference>
<dbReference type="Pfam" id="PF13472">
    <property type="entry name" value="Lipase_GDSL_2"/>
    <property type="match status" value="1"/>
</dbReference>
<dbReference type="InterPro" id="IPR051532">
    <property type="entry name" value="Ester_Hydrolysis_Enzymes"/>
</dbReference>
<evidence type="ECO:0000259" key="1">
    <source>
        <dbReference type="Pfam" id="PF13472"/>
    </source>
</evidence>
<dbReference type="InterPro" id="IPR013830">
    <property type="entry name" value="SGNH_hydro"/>
</dbReference>
<sequence>KQVATQAAEDLDWPNLGRYRAENEKLKTSGTDKIKTVFMGDSITEGWSLNDPEFFSRNNFVNRGVGGQTSPQMLIRFKQDAIHLNPELIIINAGTNDIAANTGPASPEMIIDNICSMAEIGLKNDIRIALSTILPVYKYPWNEKVTNVPDKILEVNTALQKYSEKHSLIFIDFFSSMVDEQRGLKSAYGVDGVHPTKQGYEEMSNVVKNTISGTL</sequence>
<dbReference type="InterPro" id="IPR036514">
    <property type="entry name" value="SGNH_hydro_sf"/>
</dbReference>
<dbReference type="EMBL" id="UINC01092456">
    <property type="protein sequence ID" value="SVC46056.1"/>
    <property type="molecule type" value="Genomic_DNA"/>
</dbReference>
<dbReference type="GO" id="GO:0004622">
    <property type="term" value="F:phosphatidylcholine lysophospholipase activity"/>
    <property type="evidence" value="ECO:0007669"/>
    <property type="project" value="TreeGrafter"/>
</dbReference>
<dbReference type="SUPFAM" id="SSF52266">
    <property type="entry name" value="SGNH hydrolase"/>
    <property type="match status" value="1"/>
</dbReference>
<evidence type="ECO:0000313" key="2">
    <source>
        <dbReference type="EMBL" id="SVC46056.1"/>
    </source>
</evidence>
<gene>
    <name evidence="2" type="ORF">METZ01_LOCUS298910</name>
</gene>
<proteinExistence type="predicted"/>
<dbReference type="AlphaFoldDB" id="A0A382MB50"/>
<feature type="non-terminal residue" evidence="2">
    <location>
        <position position="1"/>
    </location>
</feature>
<reference evidence="2" key="1">
    <citation type="submission" date="2018-05" db="EMBL/GenBank/DDBJ databases">
        <authorList>
            <person name="Lanie J.A."/>
            <person name="Ng W.-L."/>
            <person name="Kazmierczak K.M."/>
            <person name="Andrzejewski T.M."/>
            <person name="Davidsen T.M."/>
            <person name="Wayne K.J."/>
            <person name="Tettelin H."/>
            <person name="Glass J.I."/>
            <person name="Rusch D."/>
            <person name="Podicherti R."/>
            <person name="Tsui H.-C.T."/>
            <person name="Winkler M.E."/>
        </authorList>
    </citation>
    <scope>NUCLEOTIDE SEQUENCE</scope>
</reference>